<feature type="compositionally biased region" description="Polar residues" evidence="1">
    <location>
        <begin position="494"/>
        <end position="513"/>
    </location>
</feature>
<feature type="region of interest" description="Disordered" evidence="1">
    <location>
        <begin position="382"/>
        <end position="561"/>
    </location>
</feature>
<evidence type="ECO:0000313" key="3">
    <source>
        <dbReference type="EMBL" id="GCB78712.1"/>
    </source>
</evidence>
<dbReference type="PANTHER" id="PTHR22409:SF2">
    <property type="entry name" value="CHROMOSOME 19 OPEN READING FRAME 44"/>
    <property type="match status" value="1"/>
</dbReference>
<accession>A0A401Q007</accession>
<feature type="compositionally biased region" description="Basic and acidic residues" evidence="1">
    <location>
        <begin position="514"/>
        <end position="523"/>
    </location>
</feature>
<evidence type="ECO:0000256" key="1">
    <source>
        <dbReference type="SAM" id="MobiDB-lite"/>
    </source>
</evidence>
<feature type="compositionally biased region" description="Polar residues" evidence="1">
    <location>
        <begin position="524"/>
        <end position="548"/>
    </location>
</feature>
<feature type="region of interest" description="Disordered" evidence="1">
    <location>
        <begin position="299"/>
        <end position="320"/>
    </location>
</feature>
<dbReference type="InterPro" id="IPR040120">
    <property type="entry name" value="C19orf44-like"/>
</dbReference>
<dbReference type="OMA" id="FKINVMT"/>
<dbReference type="OrthoDB" id="2151530at2759"/>
<comment type="caution">
    <text evidence="3">The sequence shown here is derived from an EMBL/GenBank/DDBJ whole genome shotgun (WGS) entry which is preliminary data.</text>
</comment>
<proteinExistence type="predicted"/>
<evidence type="ECO:0000259" key="2">
    <source>
        <dbReference type="Pfam" id="PF15391"/>
    </source>
</evidence>
<sequence>MLWSWIRLCPLHCTSSAQTRMFRRGGLRSSALARAQTQLSGSFDDSGDELQEYMDTLYRKNNSMKINPFNLHEISDLSIESLVNNEWKENRYSKTAATIKPAEGIRELPSTGSRFLKKANKLAVSQCPTVSKSMLKKSNEVNTRRADAASPWVRSTSTALNRLAQIENKIMNKRLSAHMIDSDEDLRISDEKQLSPKSSSELSGKGSRFLKRMADTVTKQEYNVRGLKKEMESSKTNQHNANQRTLVRVVTIDSDEEQMRKILGTSLKLSDESELTKISHVTPQHSSKLRNQSALRNYPRGQLRMPSPPSVGSPVSQSPRMKFVKRLPSSPSERSEIQSLDDLFTEPSIAEDVKSLDNESSDDFRLNILTLEDLVPGVEQKTTKEASALKNEESQLFDDQNTQSVSHISRPRVANELVSQHTQPITPSREKDESDVESYIMTESAGTGSEITEHLTGDSNVSRKKKNIPEKQHKQLKADDESTLCSEYSEDFENSNSDVSTVKMDQSESYTDQSSKEELRTDYSDNSTFHSTSSTPDQSKMAASTKSHCSMRRKREPGRTRVTVKETAMQTQPSAFTYNWPREEGVAVLGASLGAAYIDPTPIASHVISPEAMEALTAYNPASFALNDMLKQQLTLIRQFVQVSRHLYLSVVASIEQDNHHYTTLEETKEVTKQCVQ</sequence>
<feature type="compositionally biased region" description="Basic and acidic residues" evidence="1">
    <location>
        <begin position="467"/>
        <end position="480"/>
    </location>
</feature>
<feature type="compositionally biased region" description="Polar residues" evidence="1">
    <location>
        <begin position="397"/>
        <end position="407"/>
    </location>
</feature>
<protein>
    <recommendedName>
        <fullName evidence="2">DUF4614 domain-containing protein</fullName>
    </recommendedName>
</protein>
<keyword evidence="4" id="KW-1185">Reference proteome</keyword>
<evidence type="ECO:0000313" key="4">
    <source>
        <dbReference type="Proteomes" id="UP000288216"/>
    </source>
</evidence>
<feature type="domain" description="DUF4614" evidence="2">
    <location>
        <begin position="488"/>
        <end position="673"/>
    </location>
</feature>
<reference evidence="3 4" key="1">
    <citation type="journal article" date="2018" name="Nat. Ecol. Evol.">
        <title>Shark genomes provide insights into elasmobranch evolution and the origin of vertebrates.</title>
        <authorList>
            <person name="Hara Y"/>
            <person name="Yamaguchi K"/>
            <person name="Onimaru K"/>
            <person name="Kadota M"/>
            <person name="Koyanagi M"/>
            <person name="Keeley SD"/>
            <person name="Tatsumi K"/>
            <person name="Tanaka K"/>
            <person name="Motone F"/>
            <person name="Kageyama Y"/>
            <person name="Nozu R"/>
            <person name="Adachi N"/>
            <person name="Nishimura O"/>
            <person name="Nakagawa R"/>
            <person name="Tanegashima C"/>
            <person name="Kiyatake I"/>
            <person name="Matsumoto R"/>
            <person name="Murakumo K"/>
            <person name="Nishida K"/>
            <person name="Terakita A"/>
            <person name="Kuratani S"/>
            <person name="Sato K"/>
            <person name="Hyodo S Kuraku.S."/>
        </authorList>
    </citation>
    <scope>NUCLEOTIDE SEQUENCE [LARGE SCALE GENOMIC DNA]</scope>
</reference>
<dbReference type="EMBL" id="BFAA01010496">
    <property type="protein sequence ID" value="GCB78712.1"/>
    <property type="molecule type" value="Genomic_DNA"/>
</dbReference>
<organism evidence="3 4">
    <name type="scientific">Scyliorhinus torazame</name>
    <name type="common">Cloudy catshark</name>
    <name type="synonym">Catulus torazame</name>
    <dbReference type="NCBI Taxonomy" id="75743"/>
    <lineage>
        <taxon>Eukaryota</taxon>
        <taxon>Metazoa</taxon>
        <taxon>Chordata</taxon>
        <taxon>Craniata</taxon>
        <taxon>Vertebrata</taxon>
        <taxon>Chondrichthyes</taxon>
        <taxon>Elasmobranchii</taxon>
        <taxon>Galeomorphii</taxon>
        <taxon>Galeoidea</taxon>
        <taxon>Carcharhiniformes</taxon>
        <taxon>Scyliorhinidae</taxon>
        <taxon>Scyliorhinus</taxon>
    </lineage>
</organism>
<dbReference type="PANTHER" id="PTHR22409">
    <property type="entry name" value="CHROMOSOME 19 OPEN READING FRAME 44"/>
    <property type="match status" value="1"/>
</dbReference>
<name>A0A401Q007_SCYTO</name>
<feature type="compositionally biased region" description="Polar residues" evidence="1">
    <location>
        <begin position="417"/>
        <end position="426"/>
    </location>
</feature>
<dbReference type="Proteomes" id="UP000288216">
    <property type="component" value="Unassembled WGS sequence"/>
</dbReference>
<dbReference type="AlphaFoldDB" id="A0A401Q007"/>
<dbReference type="InterPro" id="IPR027884">
    <property type="entry name" value="DUF4614"/>
</dbReference>
<gene>
    <name evidence="3" type="ORF">scyTo_0016860</name>
</gene>
<dbReference type="Pfam" id="PF15391">
    <property type="entry name" value="DUF4614"/>
    <property type="match status" value="1"/>
</dbReference>
<feature type="region of interest" description="Disordered" evidence="1">
    <location>
        <begin position="187"/>
        <end position="207"/>
    </location>
</feature>